<keyword evidence="2" id="KW-1185">Reference proteome</keyword>
<proteinExistence type="predicted"/>
<organism evidence="1 2">
    <name type="scientific">Flavobacterium branchiicola</name>
    <dbReference type="NCBI Taxonomy" id="1114875"/>
    <lineage>
        <taxon>Bacteria</taxon>
        <taxon>Pseudomonadati</taxon>
        <taxon>Bacteroidota</taxon>
        <taxon>Flavobacteriia</taxon>
        <taxon>Flavobacteriales</taxon>
        <taxon>Flavobacteriaceae</taxon>
        <taxon>Flavobacterium</taxon>
    </lineage>
</organism>
<reference evidence="2" key="1">
    <citation type="journal article" date="2019" name="Int. J. Syst. Evol. Microbiol.">
        <title>The Global Catalogue of Microorganisms (GCM) 10K type strain sequencing project: providing services to taxonomists for standard genome sequencing and annotation.</title>
        <authorList>
            <consortium name="The Broad Institute Genomics Platform"/>
            <consortium name="The Broad Institute Genome Sequencing Center for Infectious Disease"/>
            <person name="Wu L."/>
            <person name="Ma J."/>
        </authorList>
    </citation>
    <scope>NUCLEOTIDE SEQUENCE [LARGE SCALE GENOMIC DNA]</scope>
    <source>
        <strain evidence="2">WYCCWR 13023</strain>
    </source>
</reference>
<accession>A0ABV9PN50</accession>
<evidence type="ECO:0000313" key="1">
    <source>
        <dbReference type="EMBL" id="MFC4750005.1"/>
    </source>
</evidence>
<gene>
    <name evidence="1" type="ORF">ACFO5S_21310</name>
</gene>
<comment type="caution">
    <text evidence="1">The sequence shown here is derived from an EMBL/GenBank/DDBJ whole genome shotgun (WGS) entry which is preliminary data.</text>
</comment>
<sequence>MRNKLLPLFIILGTYSMHSQVGIGTKDPHKSSQLEVSASDKGVLIPNVALTSLTDAVTIKEAKESLLVFNITNNTLIVPGYYYWYDNRWNRLALSTEVSGSGTVIYNPTTQELTYIDSSGNTQIININDLETITTLTDNNDGTYTYVNEKKVAVTINVVGDVTSNFSTIANNTEVKQIIENIVNNTTGNVSYDNSKKEFTYLDQSGATQVININDMVKNNETVTTLSNNNDGTYTYSNEAGDKVTINVIGDVTSNFSTIANNTTVKEIIENIVNNTAGNVSYDSTKNEFTYLDQSGATKVININDMVKNNETVTTLSNNNDGTYTYSNEAGDKVTINVIGDVTSNFSTIANTTEVKQIIENIVNNTAGNVSYDSTKNEFTYLDQSGATKVININDMVKNNETVTTLSNNNDGTYTYSNEAGDKVTINVIGDVTSNFSTIANNTEVKQIIENIVNNTAGNVSYDSTKNEFTYLDQSGATKVININDMVKNNETVTTLSNNNDGSYTYTNEAGTEVKINVVGDVTSNFSTIANNTTVKEIIENIVNNTAGNVSYDSTKNEFTYLDQSGATKVININDMVKNNETVTTLSNNNDGTYTYTNEEGIPVTINVVGDVTSNFSTIANNTTVKEIIENIVNNTAGNVSYDETKNEFTYVDQYGLMKVINITDIVKNNETVTTLSNNNDGSYTYTNEAGVEVKINVVGDVTSNFSTIANNTEVKQIIENIVNNTAGNVSYDDSKKEFTYLDQSGATKVININDMVKNNETVTTLSNNNDGSYTYTNEAGTEVKINVVGDVTSNFSTIANNTEVKQIIENIVNNTAGNVSYDSTNKEFTYLDQSGATKVININDMVKNSETVTTLSNNNNGTYTYTNEKDIAVTINVVGDVTSNFSAIANNTEVKQIIENIVKATGGNVSYNGTTNQFSYIDANGVTKVIDISGLITKANLTSAQPTVLEVLNGTNAVLAASSIKMVPATKTGQILTTVLDTDNTTRKVEWRDVQPSNVMGIKKISADYTVVDSDYTIIATKLTGSITITLPSAAASTGRLLVVNQLNVMTSGSTEIIVKFNVPVVYSDAVSKSELYSPIYTATGGFLKVTLQSDGTNWYVISSL</sequence>
<dbReference type="RefSeq" id="WP_379732412.1">
    <property type="nucleotide sequence ID" value="NZ_JBHSGV010000011.1"/>
</dbReference>
<evidence type="ECO:0000313" key="2">
    <source>
        <dbReference type="Proteomes" id="UP001595935"/>
    </source>
</evidence>
<dbReference type="EMBL" id="JBHSGV010000011">
    <property type="protein sequence ID" value="MFC4750005.1"/>
    <property type="molecule type" value="Genomic_DNA"/>
</dbReference>
<name>A0ABV9PN50_9FLAO</name>
<protein>
    <submittedName>
        <fullName evidence="1">Beta strand repeat-containing protein</fullName>
    </submittedName>
</protein>
<dbReference type="Proteomes" id="UP001595935">
    <property type="component" value="Unassembled WGS sequence"/>
</dbReference>